<dbReference type="GO" id="GO:0043565">
    <property type="term" value="F:sequence-specific DNA binding"/>
    <property type="evidence" value="ECO:0007669"/>
    <property type="project" value="TreeGrafter"/>
</dbReference>
<sequence length="592" mass="66215">MTKIVDSNENDEISASNSVDKSDTSTKQHNVSTSTSDKEQSSVNSNEKNRKNRAEMDGASIVFASFISRDLTEIIQVFATQPLFHFQSFKQLWKQHRMSAAFHVEFWDSNPTQIHQTILCSALELLVSNVVKEKKKEHAAHVIGSVFALYCAYSVQLSDPKLKIAVNPLSWMALSLVPSRLVDSVTKESFFPQAFMQVNAIMSKLFAENAFVKCLRGYNDGGDRCSKRQEIIASLTMMDQQKAREQAAHHIDMSEFSQLDAMESKYALFRDAIPPIRAARPLHELKDQRRALVNGLQQQLERIRVYNEEGLPATTSIEDKLPPTKCEEICTFLKSEESASKGDRKEDVAMEIGPTNMWSDACTDALLELEEELEAFTQKEATEAGSVVERSKSLKRSRTFSEETRPEKEPIGLNDGLDALNAELEEDVLNIHRQPQRLESPSELACPTSNDKEVLPPTFFASCEALDELERELQADVDTPSPHALNLVDTISIKASSPIPPKRKKSTKAKTQPQRTSRRRPNPTTRALNPSPPISTHSTRSRCEKPWETFPVVGKGTNDATNSPSRKVVQAETPSIKEDDDGLAELEAELAL</sequence>
<feature type="compositionally biased region" description="Polar residues" evidence="1">
    <location>
        <begin position="27"/>
        <end position="46"/>
    </location>
</feature>
<dbReference type="GO" id="GO:0042796">
    <property type="term" value="P:snRNA transcription by RNA polymerase III"/>
    <property type="evidence" value="ECO:0007669"/>
    <property type="project" value="TreeGrafter"/>
</dbReference>
<feature type="region of interest" description="Disordered" evidence="1">
    <location>
        <begin position="380"/>
        <end position="414"/>
    </location>
</feature>
<reference evidence="2" key="1">
    <citation type="journal article" date="2011" name="PLoS Biol.">
        <title>Gene gain and loss during evolution of obligate parasitism in the white rust pathogen of Arabidopsis thaliana.</title>
        <authorList>
            <person name="Kemen E."/>
            <person name="Gardiner A."/>
            <person name="Schultz-Larsen T."/>
            <person name="Kemen A.C."/>
            <person name="Balmuth A.L."/>
            <person name="Robert-Seilaniantz A."/>
            <person name="Bailey K."/>
            <person name="Holub E."/>
            <person name="Studholme D.J."/>
            <person name="Maclean D."/>
            <person name="Jones J.D."/>
        </authorList>
    </citation>
    <scope>NUCLEOTIDE SEQUENCE</scope>
</reference>
<reference evidence="2" key="2">
    <citation type="submission" date="2011-02" db="EMBL/GenBank/DDBJ databases">
        <authorList>
            <person name="MacLean D."/>
        </authorList>
    </citation>
    <scope>NUCLEOTIDE SEQUENCE</scope>
</reference>
<accession>F0WA50</accession>
<protein>
    <submittedName>
        <fullName evidence="2">Uncharacterized protein AlNc14C43G3594</fullName>
    </submittedName>
</protein>
<proteinExistence type="predicted"/>
<dbReference type="GO" id="GO:0042795">
    <property type="term" value="P:snRNA transcription by RNA polymerase II"/>
    <property type="evidence" value="ECO:0007669"/>
    <property type="project" value="TreeGrafter"/>
</dbReference>
<dbReference type="GO" id="GO:0019185">
    <property type="term" value="C:snRNA-activating protein complex"/>
    <property type="evidence" value="ECO:0007669"/>
    <property type="project" value="TreeGrafter"/>
</dbReference>
<dbReference type="PANTHER" id="PTHR15131">
    <property type="entry name" value="SMALL NUCLEAR RNA ACTIVATING COMPLEX, POLYPEPTIDE 1"/>
    <property type="match status" value="1"/>
</dbReference>
<evidence type="ECO:0000313" key="2">
    <source>
        <dbReference type="EMBL" id="CCA18020.1"/>
    </source>
</evidence>
<dbReference type="AlphaFoldDB" id="F0WA50"/>
<dbReference type="InterPro" id="IPR019188">
    <property type="entry name" value="SNAPC1"/>
</dbReference>
<feature type="region of interest" description="Disordered" evidence="1">
    <location>
        <begin position="492"/>
        <end position="582"/>
    </location>
</feature>
<feature type="region of interest" description="Disordered" evidence="1">
    <location>
        <begin position="1"/>
        <end position="51"/>
    </location>
</feature>
<dbReference type="HOGENOM" id="CLU_461115_0_0_1"/>
<organism evidence="2">
    <name type="scientific">Albugo laibachii Nc14</name>
    <dbReference type="NCBI Taxonomy" id="890382"/>
    <lineage>
        <taxon>Eukaryota</taxon>
        <taxon>Sar</taxon>
        <taxon>Stramenopiles</taxon>
        <taxon>Oomycota</taxon>
        <taxon>Peronosporomycetes</taxon>
        <taxon>Albuginales</taxon>
        <taxon>Albuginaceae</taxon>
        <taxon>Albugo</taxon>
    </lineage>
</organism>
<dbReference type="Pfam" id="PF09808">
    <property type="entry name" value="SNAPC1"/>
    <property type="match status" value="1"/>
</dbReference>
<dbReference type="PANTHER" id="PTHR15131:SF3">
    <property type="entry name" value="SNRNA-ACTIVATING PROTEIN COMPLEX SUBUNIT 1"/>
    <property type="match status" value="1"/>
</dbReference>
<evidence type="ECO:0000256" key="1">
    <source>
        <dbReference type="SAM" id="MobiDB-lite"/>
    </source>
</evidence>
<feature type="compositionally biased region" description="Basic and acidic residues" evidence="1">
    <location>
        <begin position="399"/>
        <end position="410"/>
    </location>
</feature>
<dbReference type="EMBL" id="FR824088">
    <property type="protein sequence ID" value="CCA18020.1"/>
    <property type="molecule type" value="Genomic_DNA"/>
</dbReference>
<name>F0WA50_9STRA</name>
<gene>
    <name evidence="2" type="primary">AlNc14C43G3594</name>
    <name evidence="2" type="ORF">ALNC14_041630</name>
</gene>